<name>A0A9X0CW23_9CNID</name>
<dbReference type="GO" id="GO:0000974">
    <property type="term" value="C:Prp19 complex"/>
    <property type="evidence" value="ECO:0007669"/>
    <property type="project" value="TreeGrafter"/>
</dbReference>
<feature type="domain" description="Pre-mRNA-splicing factor SYF1 central HAT repeats" evidence="8">
    <location>
        <begin position="1"/>
        <end position="55"/>
    </location>
</feature>
<dbReference type="FunFam" id="1.25.40.10:FF:001071">
    <property type="entry name" value="pre-mRNA-splicing factor SYF1-like"/>
    <property type="match status" value="1"/>
</dbReference>
<evidence type="ECO:0000256" key="3">
    <source>
        <dbReference type="ARBA" id="ARBA00022664"/>
    </source>
</evidence>
<dbReference type="Pfam" id="PF23231">
    <property type="entry name" value="HAT_Syf1_CNRKL1_C"/>
    <property type="match status" value="2"/>
</dbReference>
<feature type="domain" description="Pre-mRNA-splicing factor Syf1/CRNKL1-like C-terminal HAT-repeats" evidence="9">
    <location>
        <begin position="59"/>
        <end position="209"/>
    </location>
</feature>
<evidence type="ECO:0000256" key="7">
    <source>
        <dbReference type="ARBA" id="ARBA00023242"/>
    </source>
</evidence>
<dbReference type="Gene3D" id="1.25.40.10">
    <property type="entry name" value="Tetratricopeptide repeat domain"/>
    <property type="match status" value="2"/>
</dbReference>
<dbReference type="OrthoDB" id="10067343at2759"/>
<evidence type="ECO:0000313" key="10">
    <source>
        <dbReference type="EMBL" id="KAJ7378147.1"/>
    </source>
</evidence>
<keyword evidence="11" id="KW-1185">Reference proteome</keyword>
<accession>A0A9X0CW23</accession>
<sequence length="528" mass="61161">MARFEHLMDRRPLLLSSVLLRQNPHNVHEWHKRVKLYEGKPKEIINTYTEAVQTVDAKLASGKPHTLWVEFAKFYEQHGQLAEARVIFDKATKVNYRKVDDLASVWCEFSEMEIRHENYQQALDLMKRATAMPSAKTDYYDESETVQRRVYKSLKLWSMYADLEESLGTFQSTKAVYNRILDLRIATPQIIINFATFLEEHRYFEEAFKGGGKLERARDLFEQVLEGCPAKFAKSFYLMYAKLEENHGLARHAMTIYERSTTAVLPEEQFEMFNLYIKQAAEIFGVTHTREIYEKAIEVLPNEQSREMCIRFADLERKLGEIDRARAVYMHASQMADPRTTPTFWKVWHDFEVRHGNEDTFREMLRIKEAYRLSLTHRSVNFMSAQMLAAAASKSTGAGTDEPVVDDMQRLEQQAQAVAASKDMSTKLKEKVLFVRGETSNGDTEDTEPVVNPEEIDIDEDEDDNEEATYTCRFHFTLTEIGSVWFSFTLLHQAKNDHKSTVLLSDTLNVVKETVDYVLIGKMAKPVG</sequence>
<dbReference type="SUPFAM" id="SSF48452">
    <property type="entry name" value="TPR-like"/>
    <property type="match status" value="2"/>
</dbReference>
<keyword evidence="5" id="KW-0677">Repeat</keyword>
<keyword evidence="4" id="KW-0747">Spliceosome</keyword>
<dbReference type="AlphaFoldDB" id="A0A9X0CW23"/>
<keyword evidence="7" id="KW-0539">Nucleus</keyword>
<proteinExistence type="inferred from homology"/>
<dbReference type="InterPro" id="IPR055430">
    <property type="entry name" value="HAT_Syf1_CNRKL1_C"/>
</dbReference>
<keyword evidence="6" id="KW-0508">mRNA splicing</keyword>
<dbReference type="PANTHER" id="PTHR11246:SF5">
    <property type="entry name" value="PRE-MRNA-SPLICING FACTOR SYF1"/>
    <property type="match status" value="1"/>
</dbReference>
<comment type="caution">
    <text evidence="10">The sequence shown here is derived from an EMBL/GenBank/DDBJ whole genome shotgun (WGS) entry which is preliminary data.</text>
</comment>
<gene>
    <name evidence="10" type="primary">XAB2_1</name>
    <name evidence="10" type="ORF">OS493_024812</name>
</gene>
<evidence type="ECO:0000259" key="8">
    <source>
        <dbReference type="Pfam" id="PF23220"/>
    </source>
</evidence>
<comment type="similarity">
    <text evidence="2">Belongs to the crooked-neck family.</text>
</comment>
<comment type="subcellular location">
    <subcellularLocation>
        <location evidence="1">Nucleus</location>
    </subcellularLocation>
</comment>
<protein>
    <submittedName>
        <fullName evidence="10">Pre-mRNA-splicing factor SYF1</fullName>
    </submittedName>
</protein>
<evidence type="ECO:0000256" key="1">
    <source>
        <dbReference type="ARBA" id="ARBA00004123"/>
    </source>
</evidence>
<reference evidence="10" key="1">
    <citation type="submission" date="2023-01" db="EMBL/GenBank/DDBJ databases">
        <title>Genome assembly of the deep-sea coral Lophelia pertusa.</title>
        <authorList>
            <person name="Herrera S."/>
            <person name="Cordes E."/>
        </authorList>
    </citation>
    <scope>NUCLEOTIDE SEQUENCE</scope>
    <source>
        <strain evidence="10">USNM1676648</strain>
        <tissue evidence="10">Polyp</tissue>
    </source>
</reference>
<evidence type="ECO:0000256" key="6">
    <source>
        <dbReference type="ARBA" id="ARBA00023187"/>
    </source>
</evidence>
<dbReference type="InterPro" id="IPR011990">
    <property type="entry name" value="TPR-like_helical_dom_sf"/>
</dbReference>
<organism evidence="10 11">
    <name type="scientific">Desmophyllum pertusum</name>
    <dbReference type="NCBI Taxonomy" id="174260"/>
    <lineage>
        <taxon>Eukaryota</taxon>
        <taxon>Metazoa</taxon>
        <taxon>Cnidaria</taxon>
        <taxon>Anthozoa</taxon>
        <taxon>Hexacorallia</taxon>
        <taxon>Scleractinia</taxon>
        <taxon>Caryophylliina</taxon>
        <taxon>Caryophylliidae</taxon>
        <taxon>Desmophyllum</taxon>
    </lineage>
</organism>
<dbReference type="EMBL" id="MU826369">
    <property type="protein sequence ID" value="KAJ7378147.1"/>
    <property type="molecule type" value="Genomic_DNA"/>
</dbReference>
<keyword evidence="3" id="KW-0507">mRNA processing</keyword>
<dbReference type="GO" id="GO:0071014">
    <property type="term" value="C:post-mRNA release spliceosomal complex"/>
    <property type="evidence" value="ECO:0007669"/>
    <property type="project" value="TreeGrafter"/>
</dbReference>
<dbReference type="GO" id="GO:0000349">
    <property type="term" value="P:generation of catalytic spliceosome for first transesterification step"/>
    <property type="evidence" value="ECO:0007669"/>
    <property type="project" value="TreeGrafter"/>
</dbReference>
<evidence type="ECO:0000256" key="2">
    <source>
        <dbReference type="ARBA" id="ARBA00008644"/>
    </source>
</evidence>
<dbReference type="Proteomes" id="UP001163046">
    <property type="component" value="Unassembled WGS sequence"/>
</dbReference>
<dbReference type="SMART" id="SM00386">
    <property type="entry name" value="HAT"/>
    <property type="match status" value="6"/>
</dbReference>
<evidence type="ECO:0000256" key="4">
    <source>
        <dbReference type="ARBA" id="ARBA00022728"/>
    </source>
</evidence>
<dbReference type="InterPro" id="IPR045075">
    <property type="entry name" value="Syf1-like"/>
</dbReference>
<dbReference type="FunFam" id="1.25.40.10:FF:000137">
    <property type="entry name" value="Pre-mRNA-splicing factor syf1"/>
    <property type="match status" value="1"/>
</dbReference>
<dbReference type="InterPro" id="IPR056350">
    <property type="entry name" value="HAT_Syf1_central"/>
</dbReference>
<dbReference type="GO" id="GO:0071007">
    <property type="term" value="C:U2-type catalytic step 2 spliceosome"/>
    <property type="evidence" value="ECO:0007669"/>
    <property type="project" value="TreeGrafter"/>
</dbReference>
<evidence type="ECO:0000313" key="11">
    <source>
        <dbReference type="Proteomes" id="UP001163046"/>
    </source>
</evidence>
<evidence type="ECO:0000256" key="5">
    <source>
        <dbReference type="ARBA" id="ARBA00022737"/>
    </source>
</evidence>
<dbReference type="Pfam" id="PF23220">
    <property type="entry name" value="HAT_Syf1_M"/>
    <property type="match status" value="1"/>
</dbReference>
<dbReference type="InterPro" id="IPR003107">
    <property type="entry name" value="HAT"/>
</dbReference>
<dbReference type="PANTHER" id="PTHR11246">
    <property type="entry name" value="PRE-MRNA SPLICING FACTOR"/>
    <property type="match status" value="1"/>
</dbReference>
<evidence type="ECO:0000259" key="9">
    <source>
        <dbReference type="Pfam" id="PF23231"/>
    </source>
</evidence>
<feature type="domain" description="Pre-mRNA-splicing factor Syf1/CRNKL1-like C-terminal HAT-repeats" evidence="9">
    <location>
        <begin position="210"/>
        <end position="415"/>
    </location>
</feature>